<protein>
    <submittedName>
        <fullName evidence="7">Probable Xaa-Pro aminopeptidase 3</fullName>
    </submittedName>
</protein>
<keyword evidence="7" id="KW-0645">Protease</keyword>
<organism evidence="7">
    <name type="scientific">Phallusia mammillata</name>
    <dbReference type="NCBI Taxonomy" id="59560"/>
    <lineage>
        <taxon>Eukaryota</taxon>
        <taxon>Metazoa</taxon>
        <taxon>Chordata</taxon>
        <taxon>Tunicata</taxon>
        <taxon>Ascidiacea</taxon>
        <taxon>Phlebobranchia</taxon>
        <taxon>Ascidiidae</taxon>
        <taxon>Phallusia</taxon>
    </lineage>
</organism>
<keyword evidence="4" id="KW-0378">Hydrolase</keyword>
<dbReference type="AlphaFoldDB" id="A0A6F9DXP5"/>
<dbReference type="CDD" id="cd01087">
    <property type="entry name" value="Prolidase"/>
    <property type="match status" value="1"/>
</dbReference>
<dbReference type="GO" id="GO:0030145">
    <property type="term" value="F:manganese ion binding"/>
    <property type="evidence" value="ECO:0007669"/>
    <property type="project" value="InterPro"/>
</dbReference>
<feature type="domain" description="Aminopeptidase P N-terminal" evidence="6">
    <location>
        <begin position="62"/>
        <end position="211"/>
    </location>
</feature>
<gene>
    <name evidence="7" type="primary">Xpnpep3</name>
</gene>
<dbReference type="InterPro" id="IPR001714">
    <property type="entry name" value="Pept_M24_MAP"/>
</dbReference>
<dbReference type="SUPFAM" id="SSF55920">
    <property type="entry name" value="Creatinase/aminopeptidase"/>
    <property type="match status" value="1"/>
</dbReference>
<proteinExistence type="evidence at transcript level"/>
<comment type="cofactor">
    <cofactor evidence="1">
        <name>Mn(2+)</name>
        <dbReference type="ChEBI" id="CHEBI:29035"/>
    </cofactor>
</comment>
<dbReference type="InterPro" id="IPR000994">
    <property type="entry name" value="Pept_M24"/>
</dbReference>
<dbReference type="PRINTS" id="PR00599">
    <property type="entry name" value="MAPEPTIDASE"/>
</dbReference>
<dbReference type="Pfam" id="PF00557">
    <property type="entry name" value="Peptidase_M24"/>
    <property type="match status" value="1"/>
</dbReference>
<dbReference type="GO" id="GO:0070006">
    <property type="term" value="F:metalloaminopeptidase activity"/>
    <property type="evidence" value="ECO:0007669"/>
    <property type="project" value="InterPro"/>
</dbReference>
<dbReference type="GO" id="GO:0006508">
    <property type="term" value="P:proteolysis"/>
    <property type="evidence" value="ECO:0007669"/>
    <property type="project" value="TreeGrafter"/>
</dbReference>
<evidence type="ECO:0000259" key="6">
    <source>
        <dbReference type="SMART" id="SM01011"/>
    </source>
</evidence>
<dbReference type="EMBL" id="LR791931">
    <property type="protein sequence ID" value="CAB3267793.1"/>
    <property type="molecule type" value="mRNA"/>
</dbReference>
<keyword evidence="7" id="KW-0031">Aminopeptidase</keyword>
<keyword evidence="5" id="KW-0464">Manganese</keyword>
<evidence type="ECO:0000256" key="1">
    <source>
        <dbReference type="ARBA" id="ARBA00001936"/>
    </source>
</evidence>
<dbReference type="InterPro" id="IPR052433">
    <property type="entry name" value="X-Pro_dipept-like"/>
</dbReference>
<dbReference type="InterPro" id="IPR036005">
    <property type="entry name" value="Creatinase/aminopeptidase-like"/>
</dbReference>
<dbReference type="PANTHER" id="PTHR43226:SF4">
    <property type="entry name" value="XAA-PRO AMINOPEPTIDASE 3"/>
    <property type="match status" value="1"/>
</dbReference>
<dbReference type="Pfam" id="PF05195">
    <property type="entry name" value="AMP_N"/>
    <property type="match status" value="1"/>
</dbReference>
<evidence type="ECO:0000313" key="7">
    <source>
        <dbReference type="EMBL" id="CAB3267793.1"/>
    </source>
</evidence>
<sequence>MRGTLASRICKLAGIRLRSLSTSHVHRCLSSQPSAVLERSIGQPTSYTHPFLMKQDEVTPSLSKLDYESRRSSLMSSVAAANVVSENNTAKAHVVILFGEPITYMTEDIPYPFHQNTNFRYLTGFLEPDSCLIMETFPGDTSCEYKSTLLVRDRDSSKELWHGPRAGVEGALQHTGVDYTKSIEDFPNLLSKFLSEDYTVWYDFQKKTNMQLHLKHMTPFLNKAFDKKINICPISDFIHRQRHIKTENEVYLMGKAGLITAEAFKRVIPISFANINESSIHAMLDCECRLGGAQMLAYPPVVAGGNRANTLHYIVNDQRIKDGELVLVDAGAEYHGYVADITRTWPINGRFSKAQRLVYDAVLRVQEACVLLCRVGATLQQIYVVMISMLAQELVENDVLIDKVEKEDLPMVGRKFCPHHVGHWLGMDVHDTDGIAKSTTLAPGMVVTIEPGIYIRSDDVTVREEFRGIAIRIEDDVLVTSSGPVVLTDACPKNGDDIENLITSR</sequence>
<dbReference type="InterPro" id="IPR029149">
    <property type="entry name" value="Creatin/AminoP/Spt16_N"/>
</dbReference>
<dbReference type="Gene3D" id="3.40.350.10">
    <property type="entry name" value="Creatinase/prolidase N-terminal domain"/>
    <property type="match status" value="1"/>
</dbReference>
<dbReference type="SUPFAM" id="SSF53092">
    <property type="entry name" value="Creatinase/prolidase N-terminal domain"/>
    <property type="match status" value="1"/>
</dbReference>
<name>A0A6F9DXP5_9ASCI</name>
<evidence type="ECO:0000256" key="5">
    <source>
        <dbReference type="ARBA" id="ARBA00023211"/>
    </source>
</evidence>
<comment type="similarity">
    <text evidence="2">Belongs to the peptidase M24B family.</text>
</comment>
<evidence type="ECO:0000256" key="4">
    <source>
        <dbReference type="ARBA" id="ARBA00022801"/>
    </source>
</evidence>
<reference evidence="7" key="1">
    <citation type="submission" date="2020-04" db="EMBL/GenBank/DDBJ databases">
        <authorList>
            <person name="Neveu A P."/>
        </authorList>
    </citation>
    <scope>NUCLEOTIDE SEQUENCE</scope>
    <source>
        <tissue evidence="7">Whole embryo</tissue>
    </source>
</reference>
<evidence type="ECO:0000256" key="2">
    <source>
        <dbReference type="ARBA" id="ARBA00008766"/>
    </source>
</evidence>
<dbReference type="SMART" id="SM01011">
    <property type="entry name" value="AMP_N"/>
    <property type="match status" value="1"/>
</dbReference>
<keyword evidence="3" id="KW-0479">Metal-binding</keyword>
<evidence type="ECO:0000256" key="3">
    <source>
        <dbReference type="ARBA" id="ARBA00022723"/>
    </source>
</evidence>
<dbReference type="InterPro" id="IPR007865">
    <property type="entry name" value="Aminopep_P_N"/>
</dbReference>
<accession>A0A6F9DXP5</accession>
<dbReference type="GO" id="GO:0005739">
    <property type="term" value="C:mitochondrion"/>
    <property type="evidence" value="ECO:0007669"/>
    <property type="project" value="TreeGrafter"/>
</dbReference>
<dbReference type="PANTHER" id="PTHR43226">
    <property type="entry name" value="XAA-PRO AMINOPEPTIDASE 3"/>
    <property type="match status" value="1"/>
</dbReference>
<dbReference type="Gene3D" id="3.90.230.10">
    <property type="entry name" value="Creatinase/methionine aminopeptidase superfamily"/>
    <property type="match status" value="1"/>
</dbReference>